<comment type="catalytic activity">
    <reaction evidence="8">
        <text>L-threonyl-[protein] + ATP = O-phospho-L-threonyl-[protein] + ADP + H(+)</text>
        <dbReference type="Rhea" id="RHEA:46608"/>
        <dbReference type="Rhea" id="RHEA-COMP:11060"/>
        <dbReference type="Rhea" id="RHEA-COMP:11605"/>
        <dbReference type="ChEBI" id="CHEBI:15378"/>
        <dbReference type="ChEBI" id="CHEBI:30013"/>
        <dbReference type="ChEBI" id="CHEBI:30616"/>
        <dbReference type="ChEBI" id="CHEBI:61977"/>
        <dbReference type="ChEBI" id="CHEBI:456216"/>
        <dbReference type="EC" id="2.7.11.1"/>
    </reaction>
</comment>
<reference evidence="14 15" key="1">
    <citation type="submission" date="2019-11" db="EMBL/GenBank/DDBJ databases">
        <authorList>
            <person name="Brisse S."/>
        </authorList>
    </citation>
    <scope>NUCLEOTIDE SEQUENCE [LARGE SCALE GENOMIC DNA]</scope>
    <source>
        <strain evidence="14">FRC0190</strain>
    </source>
</reference>
<evidence type="ECO:0000313" key="14">
    <source>
        <dbReference type="EMBL" id="VZH84038.1"/>
    </source>
</evidence>
<dbReference type="NCBIfam" id="NF033483">
    <property type="entry name" value="PknB_PASTA_kin"/>
    <property type="match status" value="1"/>
</dbReference>
<evidence type="ECO:0000256" key="1">
    <source>
        <dbReference type="ARBA" id="ARBA00012513"/>
    </source>
</evidence>
<dbReference type="InterPro" id="IPR011009">
    <property type="entry name" value="Kinase-like_dom_sf"/>
</dbReference>
<evidence type="ECO:0000256" key="2">
    <source>
        <dbReference type="ARBA" id="ARBA00022527"/>
    </source>
</evidence>
<dbReference type="KEGG" id="crf:FRC0190_00084"/>
<dbReference type="PROSITE" id="PS00108">
    <property type="entry name" value="PROTEIN_KINASE_ST"/>
    <property type="match status" value="1"/>
</dbReference>
<evidence type="ECO:0000313" key="15">
    <source>
        <dbReference type="Proteomes" id="UP000423525"/>
    </source>
</evidence>
<dbReference type="Pfam" id="PF00069">
    <property type="entry name" value="Pkinase"/>
    <property type="match status" value="1"/>
</dbReference>
<dbReference type="PROSITE" id="PS51178">
    <property type="entry name" value="PASTA"/>
    <property type="match status" value="3"/>
</dbReference>
<dbReference type="Proteomes" id="UP000423525">
    <property type="component" value="Chromosome"/>
</dbReference>
<comment type="catalytic activity">
    <reaction evidence="9">
        <text>L-seryl-[protein] + ATP = O-phospho-L-seryl-[protein] + ADP + H(+)</text>
        <dbReference type="Rhea" id="RHEA:17989"/>
        <dbReference type="Rhea" id="RHEA-COMP:9863"/>
        <dbReference type="Rhea" id="RHEA-COMP:11604"/>
        <dbReference type="ChEBI" id="CHEBI:15378"/>
        <dbReference type="ChEBI" id="CHEBI:29999"/>
        <dbReference type="ChEBI" id="CHEBI:30616"/>
        <dbReference type="ChEBI" id="CHEBI:83421"/>
        <dbReference type="ChEBI" id="CHEBI:456216"/>
        <dbReference type="EC" id="2.7.11.1"/>
    </reaction>
</comment>
<name>A0A6I8MFG4_9CORY</name>
<keyword evidence="5 10" id="KW-0547">Nucleotide-binding</keyword>
<dbReference type="PANTHER" id="PTHR43289:SF6">
    <property type="entry name" value="SERINE_THREONINE-PROTEIN KINASE NEKL-3"/>
    <property type="match status" value="1"/>
</dbReference>
<dbReference type="InterPro" id="IPR008271">
    <property type="entry name" value="Ser/Thr_kinase_AS"/>
</dbReference>
<dbReference type="SMART" id="SM00220">
    <property type="entry name" value="S_TKc"/>
    <property type="match status" value="1"/>
</dbReference>
<dbReference type="PROSITE" id="PS00107">
    <property type="entry name" value="PROTEIN_KINASE_ATP"/>
    <property type="match status" value="1"/>
</dbReference>
<feature type="domain" description="PASTA" evidence="13">
    <location>
        <begin position="388"/>
        <end position="454"/>
    </location>
</feature>
<evidence type="ECO:0000256" key="5">
    <source>
        <dbReference type="ARBA" id="ARBA00022741"/>
    </source>
</evidence>
<evidence type="ECO:0000256" key="3">
    <source>
        <dbReference type="ARBA" id="ARBA00022679"/>
    </source>
</evidence>
<dbReference type="Gene3D" id="3.30.10.20">
    <property type="match status" value="4"/>
</dbReference>
<dbReference type="InterPro" id="IPR000719">
    <property type="entry name" value="Prot_kinase_dom"/>
</dbReference>
<feature type="transmembrane region" description="Helical" evidence="11">
    <location>
        <begin position="360"/>
        <end position="381"/>
    </location>
</feature>
<keyword evidence="4" id="KW-0677">Repeat</keyword>
<keyword evidence="11" id="KW-1133">Transmembrane helix</keyword>
<keyword evidence="11" id="KW-0472">Membrane</keyword>
<dbReference type="PANTHER" id="PTHR43289">
    <property type="entry name" value="MITOGEN-ACTIVATED PROTEIN KINASE KINASE KINASE 20-RELATED"/>
    <property type="match status" value="1"/>
</dbReference>
<keyword evidence="3 14" id="KW-0808">Transferase</keyword>
<dbReference type="EC" id="2.7.11.1" evidence="1"/>
<evidence type="ECO:0000256" key="10">
    <source>
        <dbReference type="PROSITE-ProRule" id="PRU10141"/>
    </source>
</evidence>
<dbReference type="CDD" id="cd06577">
    <property type="entry name" value="PASTA_pknB"/>
    <property type="match status" value="4"/>
</dbReference>
<dbReference type="Pfam" id="PF03793">
    <property type="entry name" value="PASTA"/>
    <property type="match status" value="4"/>
</dbReference>
<dbReference type="PROSITE" id="PS50011">
    <property type="entry name" value="PROTEIN_KINASE_DOM"/>
    <property type="match status" value="1"/>
</dbReference>
<feature type="domain" description="Protein kinase" evidence="12">
    <location>
        <begin position="10"/>
        <end position="279"/>
    </location>
</feature>
<dbReference type="FunFam" id="1.10.510.10:FF:000021">
    <property type="entry name" value="Serine/threonine protein kinase"/>
    <property type="match status" value="1"/>
</dbReference>
<dbReference type="AlphaFoldDB" id="A0A6I8MFG4"/>
<evidence type="ECO:0000256" key="9">
    <source>
        <dbReference type="ARBA" id="ARBA00048679"/>
    </source>
</evidence>
<proteinExistence type="predicted"/>
<feature type="binding site" evidence="10">
    <location>
        <position position="39"/>
    </location>
    <ligand>
        <name>ATP</name>
        <dbReference type="ChEBI" id="CHEBI:30616"/>
    </ligand>
</feature>
<protein>
    <recommendedName>
        <fullName evidence="1">non-specific serine/threonine protein kinase</fullName>
        <ecNumber evidence="1">2.7.11.1</ecNumber>
    </recommendedName>
</protein>
<keyword evidence="7 10" id="KW-0067">ATP-binding</keyword>
<dbReference type="GO" id="GO:0045717">
    <property type="term" value="P:negative regulation of fatty acid biosynthetic process"/>
    <property type="evidence" value="ECO:0007669"/>
    <property type="project" value="UniProtKB-ARBA"/>
</dbReference>
<evidence type="ECO:0000256" key="11">
    <source>
        <dbReference type="SAM" id="Phobius"/>
    </source>
</evidence>
<evidence type="ECO:0000256" key="8">
    <source>
        <dbReference type="ARBA" id="ARBA00047899"/>
    </source>
</evidence>
<dbReference type="FunFam" id="3.30.200.20:FF:000035">
    <property type="entry name" value="Serine/threonine protein kinase Stk1"/>
    <property type="match status" value="1"/>
</dbReference>
<keyword evidence="2 14" id="KW-0723">Serine/threonine-protein kinase</keyword>
<evidence type="ECO:0000256" key="7">
    <source>
        <dbReference type="ARBA" id="ARBA00022840"/>
    </source>
</evidence>
<evidence type="ECO:0000256" key="6">
    <source>
        <dbReference type="ARBA" id="ARBA00022777"/>
    </source>
</evidence>
<feature type="domain" description="PASTA" evidence="13">
    <location>
        <begin position="524"/>
        <end position="588"/>
    </location>
</feature>
<sequence length="673" mass="70979">MTDIVLADRYRLGDVIGTGGMSEVYEATDVLLGRKVAVKMLRADLARDVNFRERFRREAQNSGKLNHPAIVAVYDTGETPRAGLNTPYIVMELVNGRTLRDIVREDGPLTPSQAAHTLIPVCHALQVSHDAGIIHRDIKPANVMITNTGAVKIMDFGIARALDDATSAMTQTSAVIGTAQYLSPEQARGKLADARSDVYALGCVLYETLTGKPPFEGETPFAVAYQHVQEDPVKPSEYIADLSPTAAINVDAVVLTAMAKHPGDRYQTAQEMCADLERLERNAVTDAARHYVTPTSFATQDPASTTVVPVTQVTELDHAEAGAGIGAGVVPAGAVTGSAAVTGSGGAHAAPRSSNRGLRILAAILAVLVLAVGAGFAIDYFGGGPFSQRSTVTIPKLQNSTQQDAVNQLEKLGLQVNVIEEPNPDIPRGKVIRTNPTDGSNVQRNSTVRLTISSGKEITEVPDLSGKNTADAVKILEAAGLLLDPTVREDSSDTVPKGEIIEVSPAAGSQVSRGSKVSITVSTGVEAVRVPVITGMKWDQAEGNLTSLGFKPEVVRVDSVEPAGTVIAVPDEGAEIPKGSGVTVQISNGAMFTVPDITRQTIGDAVRILHDAGWNGNASRLNQAAKVPTVAVTDQNLIASQLPTPGTALRKDAPIEIRLYEFNLTALVPPAQH</sequence>
<dbReference type="Gene3D" id="3.30.200.20">
    <property type="entry name" value="Phosphorylase Kinase, domain 1"/>
    <property type="match status" value="1"/>
</dbReference>
<evidence type="ECO:0000256" key="4">
    <source>
        <dbReference type="ARBA" id="ARBA00022737"/>
    </source>
</evidence>
<keyword evidence="11" id="KW-0812">Transmembrane</keyword>
<dbReference type="GO" id="GO:0004674">
    <property type="term" value="F:protein serine/threonine kinase activity"/>
    <property type="evidence" value="ECO:0007669"/>
    <property type="project" value="UniProtKB-KW"/>
</dbReference>
<gene>
    <name evidence="14" type="ORF">FRC0190_00084</name>
</gene>
<dbReference type="InterPro" id="IPR017441">
    <property type="entry name" value="Protein_kinase_ATP_BS"/>
</dbReference>
<evidence type="ECO:0000259" key="12">
    <source>
        <dbReference type="PROSITE" id="PS50011"/>
    </source>
</evidence>
<dbReference type="SMART" id="SM00740">
    <property type="entry name" value="PASTA"/>
    <property type="match status" value="4"/>
</dbReference>
<dbReference type="InterPro" id="IPR005543">
    <property type="entry name" value="PASTA_dom"/>
</dbReference>
<dbReference type="Gene3D" id="1.10.510.10">
    <property type="entry name" value="Transferase(Phosphotransferase) domain 1"/>
    <property type="match status" value="1"/>
</dbReference>
<evidence type="ECO:0000259" key="13">
    <source>
        <dbReference type="PROSITE" id="PS51178"/>
    </source>
</evidence>
<dbReference type="CDD" id="cd14014">
    <property type="entry name" value="STKc_PknB_like"/>
    <property type="match status" value="1"/>
</dbReference>
<feature type="domain" description="PASTA" evidence="13">
    <location>
        <begin position="455"/>
        <end position="523"/>
    </location>
</feature>
<accession>A0A6I8MFG4</accession>
<organism evidence="14 15">
    <name type="scientific">Corynebacterium rouxii</name>
    <dbReference type="NCBI Taxonomy" id="2719119"/>
    <lineage>
        <taxon>Bacteria</taxon>
        <taxon>Bacillati</taxon>
        <taxon>Actinomycetota</taxon>
        <taxon>Actinomycetes</taxon>
        <taxon>Mycobacteriales</taxon>
        <taxon>Corynebacteriaceae</taxon>
        <taxon>Corynebacterium</taxon>
    </lineage>
</organism>
<dbReference type="GO" id="GO:0005524">
    <property type="term" value="F:ATP binding"/>
    <property type="evidence" value="ECO:0007669"/>
    <property type="project" value="UniProtKB-UniRule"/>
</dbReference>
<dbReference type="EMBL" id="LR738855">
    <property type="protein sequence ID" value="VZH84038.1"/>
    <property type="molecule type" value="Genomic_DNA"/>
</dbReference>
<keyword evidence="6 14" id="KW-0418">Kinase</keyword>
<dbReference type="SUPFAM" id="SSF56112">
    <property type="entry name" value="Protein kinase-like (PK-like)"/>
    <property type="match status" value="1"/>
</dbReference>